<dbReference type="GO" id="GO:0000076">
    <property type="term" value="P:DNA replication checkpoint signaling"/>
    <property type="evidence" value="ECO:0007669"/>
    <property type="project" value="TreeGrafter"/>
</dbReference>
<organism evidence="2 3">
    <name type="scientific">Porphyridium purpureum</name>
    <name type="common">Red alga</name>
    <name type="synonym">Porphyridium cruentum</name>
    <dbReference type="NCBI Taxonomy" id="35688"/>
    <lineage>
        <taxon>Eukaryota</taxon>
        <taxon>Rhodophyta</taxon>
        <taxon>Bangiophyceae</taxon>
        <taxon>Porphyridiales</taxon>
        <taxon>Porphyridiaceae</taxon>
        <taxon>Porphyridium</taxon>
    </lineage>
</organism>
<evidence type="ECO:0000313" key="3">
    <source>
        <dbReference type="Proteomes" id="UP000324585"/>
    </source>
</evidence>
<dbReference type="EMBL" id="VRMN01000001">
    <property type="protein sequence ID" value="KAA8499579.1"/>
    <property type="molecule type" value="Genomic_DNA"/>
</dbReference>
<gene>
    <name evidence="2" type="ORF">FVE85_7164</name>
</gene>
<dbReference type="Pfam" id="PF04139">
    <property type="entry name" value="Rad9"/>
    <property type="match status" value="1"/>
</dbReference>
<dbReference type="Proteomes" id="UP000324585">
    <property type="component" value="Unassembled WGS sequence"/>
</dbReference>
<dbReference type="Gene3D" id="3.70.10.10">
    <property type="match status" value="1"/>
</dbReference>
<evidence type="ECO:0000313" key="2">
    <source>
        <dbReference type="EMBL" id="KAA8499579.1"/>
    </source>
</evidence>
<protein>
    <submittedName>
        <fullName evidence="2">Cell cycle checkpoint control protein RAD9B</fullName>
    </submittedName>
</protein>
<dbReference type="InterPro" id="IPR007268">
    <property type="entry name" value="Rad9/Ddc1"/>
</dbReference>
<dbReference type="GO" id="GO:0031573">
    <property type="term" value="P:mitotic intra-S DNA damage checkpoint signaling"/>
    <property type="evidence" value="ECO:0007669"/>
    <property type="project" value="TreeGrafter"/>
</dbReference>
<dbReference type="GO" id="GO:0006281">
    <property type="term" value="P:DNA repair"/>
    <property type="evidence" value="ECO:0007669"/>
    <property type="project" value="TreeGrafter"/>
</dbReference>
<dbReference type="PANTHER" id="PTHR15237:SF0">
    <property type="entry name" value="CELL CYCLE CHECKPOINT CONTROL PROTEIN"/>
    <property type="match status" value="1"/>
</dbReference>
<dbReference type="GO" id="GO:0030896">
    <property type="term" value="C:checkpoint clamp complex"/>
    <property type="evidence" value="ECO:0007669"/>
    <property type="project" value="InterPro"/>
</dbReference>
<accession>A0A5J4Z6A0</accession>
<dbReference type="PANTHER" id="PTHR15237">
    <property type="entry name" value="DNA REPAIR PROTEIN RAD9"/>
    <property type="match status" value="1"/>
</dbReference>
<reference evidence="3" key="1">
    <citation type="journal article" date="2019" name="Nat. Commun.">
        <title>Expansion of phycobilisome linker gene families in mesophilic red algae.</title>
        <authorList>
            <person name="Lee J."/>
            <person name="Kim D."/>
            <person name="Bhattacharya D."/>
            <person name="Yoon H.S."/>
        </authorList>
    </citation>
    <scope>NUCLEOTIDE SEQUENCE [LARGE SCALE GENOMIC DNA]</scope>
    <source>
        <strain evidence="3">CCMP 1328</strain>
    </source>
</reference>
<dbReference type="OrthoDB" id="60092at2759"/>
<dbReference type="AlphaFoldDB" id="A0A5J4Z6A0"/>
<feature type="compositionally biased region" description="Basic and acidic residues" evidence="1">
    <location>
        <begin position="341"/>
        <end position="355"/>
    </location>
</feature>
<comment type="caution">
    <text evidence="2">The sequence shown here is derived from an EMBL/GenBank/DDBJ whole genome shotgun (WGS) entry which is preliminary data.</text>
</comment>
<dbReference type="OMA" id="NCAVATI"/>
<name>A0A5J4Z6A0_PORPP</name>
<dbReference type="GO" id="GO:0071479">
    <property type="term" value="P:cellular response to ionizing radiation"/>
    <property type="evidence" value="ECO:0007669"/>
    <property type="project" value="TreeGrafter"/>
</dbReference>
<keyword evidence="3" id="KW-1185">Reference proteome</keyword>
<feature type="region of interest" description="Disordered" evidence="1">
    <location>
        <begin position="307"/>
        <end position="371"/>
    </location>
</feature>
<feature type="compositionally biased region" description="Polar residues" evidence="1">
    <location>
        <begin position="325"/>
        <end position="336"/>
    </location>
</feature>
<sequence length="371" mass="40580">MSRSQEREKAPIAVTIDASERVRTFARVLACCSKIGSECVLHFVAGSLTVRTINAACSVCLECSFRASFFHGGVVSGDQAVFTDSMRAPSVAVTLSTVLLGPVAKSAMSARRLDVSCSPERDVSFLLYSKSGIVTSFIVPVEDRREIFRVATSATECSSAVVVRPRHLFDVLSNFSSRMNEVTFSFTQERVRVRSFLDEAGGVRSTSIRTEVSLDPHEFEDFAVPSPDEVELTVSYKAFRVALDFGEPLDGPARLLFNRSGEPMLLCQTFAEDNLDIFEYMFVFAARQTVQVSTIAGTMSAIPLESASARACSPGPDSDRIRANEGSNAVPRSNGSEDMEFDMRRHARVPDPRASDDEERVPGTPPESPEQ</sequence>
<proteinExistence type="predicted"/>
<evidence type="ECO:0000256" key="1">
    <source>
        <dbReference type="SAM" id="MobiDB-lite"/>
    </source>
</evidence>